<dbReference type="EMBL" id="CAADHO010000002">
    <property type="protein sequence ID" value="VFQ43899.1"/>
    <property type="molecule type" value="Genomic_DNA"/>
</dbReference>
<reference evidence="10 11" key="1">
    <citation type="submission" date="2019-03" db="EMBL/GenBank/DDBJ databases">
        <authorList>
            <person name="Nijsse B."/>
        </authorList>
    </citation>
    <scope>NUCLEOTIDE SEQUENCE [LARGE SCALE GENOMIC DNA]</scope>
    <source>
        <strain evidence="10">Desulfoluna butyratoxydans MSL71</strain>
    </source>
</reference>
<evidence type="ECO:0000313" key="11">
    <source>
        <dbReference type="Proteomes" id="UP000507962"/>
    </source>
</evidence>
<dbReference type="InterPro" id="IPR029069">
    <property type="entry name" value="HotDog_dom_sf"/>
</dbReference>
<keyword evidence="7" id="KW-0275">Fatty acid biosynthesis</keyword>
<keyword evidence="2" id="KW-0444">Lipid biosynthesis</keyword>
<keyword evidence="3" id="KW-0378">Hydrolase</keyword>
<dbReference type="Pfam" id="PF01643">
    <property type="entry name" value="Acyl-ACP_TE"/>
    <property type="match status" value="1"/>
</dbReference>
<evidence type="ECO:0000256" key="3">
    <source>
        <dbReference type="ARBA" id="ARBA00022801"/>
    </source>
</evidence>
<dbReference type="InterPro" id="IPR049427">
    <property type="entry name" value="Acyl-ACP_TE_C"/>
</dbReference>
<protein>
    <submittedName>
        <fullName evidence="10">Acyl-acp thioesterase</fullName>
    </submittedName>
</protein>
<evidence type="ECO:0000256" key="1">
    <source>
        <dbReference type="ARBA" id="ARBA00006500"/>
    </source>
</evidence>
<feature type="domain" description="Acyl-ACP thioesterase N-terminal hotdog" evidence="8">
    <location>
        <begin position="45"/>
        <end position="164"/>
    </location>
</feature>
<evidence type="ECO:0000313" key="10">
    <source>
        <dbReference type="EMBL" id="VFQ43899.1"/>
    </source>
</evidence>
<dbReference type="PANTHER" id="PTHR31727:SF6">
    <property type="entry name" value="OLEOYL-ACYL CARRIER PROTEIN THIOESTERASE 1, CHLOROPLASTIC"/>
    <property type="match status" value="1"/>
</dbReference>
<dbReference type="InterPro" id="IPR045023">
    <property type="entry name" value="FATA/B"/>
</dbReference>
<dbReference type="GO" id="GO:0016297">
    <property type="term" value="F:fatty acyl-[ACP] hydrolase activity"/>
    <property type="evidence" value="ECO:0007669"/>
    <property type="project" value="InterPro"/>
</dbReference>
<sequence length="301" mass="34429">MVNDGCGTPGTDSGEVTVRFDFNPDATRELTLITLDRNVHTMTDIFSRKLKVRLSEVDPRALLKVQSLFDWLQDGGCEHASQLGMSAAELLAKNRTWVLLKYQVRVSRYPFWNEEVTLTSWRSPLNDLYDLREFRVTDAWGETLITVNSAWVIMDYTTRKPTRLSRCLSPEQRSGAGAIPDSFERILPVKEPAHTTDFRVRISDLDFNRHVNNSIYIGWALEALPESFLSQHLPTRLEVRFIREISRGRGVVSEAQVDETEDNAFLHRISGKGGEGELMRMRTVWQPMEAFEVPEALHSIC</sequence>
<keyword evidence="11" id="KW-1185">Reference proteome</keyword>
<dbReference type="GO" id="GO:0000036">
    <property type="term" value="F:acyl carrier activity"/>
    <property type="evidence" value="ECO:0007669"/>
    <property type="project" value="TreeGrafter"/>
</dbReference>
<keyword evidence="5" id="KW-0809">Transit peptide</keyword>
<dbReference type="PANTHER" id="PTHR31727">
    <property type="entry name" value="OLEOYL-ACYL CARRIER PROTEIN THIOESTERASE 1, CHLOROPLASTIC"/>
    <property type="match status" value="1"/>
</dbReference>
<dbReference type="Gene3D" id="3.10.129.10">
    <property type="entry name" value="Hotdog Thioesterase"/>
    <property type="match status" value="1"/>
</dbReference>
<keyword evidence="6" id="KW-0443">Lipid metabolism</keyword>
<gene>
    <name evidence="10" type="ORF">MSL71_15420</name>
</gene>
<name>A0A4U8YL74_9BACT</name>
<dbReference type="CDD" id="cd00586">
    <property type="entry name" value="4HBT"/>
    <property type="match status" value="1"/>
</dbReference>
<feature type="domain" description="Acyl-ACP thioesterase-like C-terminal" evidence="9">
    <location>
        <begin position="193"/>
        <end position="286"/>
    </location>
</feature>
<dbReference type="SUPFAM" id="SSF54637">
    <property type="entry name" value="Thioesterase/thiol ester dehydrase-isomerase"/>
    <property type="match status" value="2"/>
</dbReference>
<dbReference type="Proteomes" id="UP000507962">
    <property type="component" value="Unassembled WGS sequence"/>
</dbReference>
<evidence type="ECO:0000259" key="8">
    <source>
        <dbReference type="Pfam" id="PF01643"/>
    </source>
</evidence>
<evidence type="ECO:0000259" key="9">
    <source>
        <dbReference type="Pfam" id="PF20791"/>
    </source>
</evidence>
<keyword evidence="4" id="KW-0276">Fatty acid metabolism</keyword>
<organism evidence="10 11">
    <name type="scientific">Desulfoluna butyratoxydans</name>
    <dbReference type="NCBI Taxonomy" id="231438"/>
    <lineage>
        <taxon>Bacteria</taxon>
        <taxon>Pseudomonadati</taxon>
        <taxon>Thermodesulfobacteriota</taxon>
        <taxon>Desulfobacteria</taxon>
        <taxon>Desulfobacterales</taxon>
        <taxon>Desulfolunaceae</taxon>
        <taxon>Desulfoluna</taxon>
    </lineage>
</organism>
<comment type="similarity">
    <text evidence="1">Belongs to the acyl-ACP thioesterase family.</text>
</comment>
<evidence type="ECO:0000256" key="5">
    <source>
        <dbReference type="ARBA" id="ARBA00022946"/>
    </source>
</evidence>
<evidence type="ECO:0000256" key="2">
    <source>
        <dbReference type="ARBA" id="ARBA00022516"/>
    </source>
</evidence>
<dbReference type="Pfam" id="PF20791">
    <property type="entry name" value="Acyl-ACP_TE_C"/>
    <property type="match status" value="1"/>
</dbReference>
<dbReference type="AlphaFoldDB" id="A0A4U8YL74"/>
<evidence type="ECO:0000256" key="6">
    <source>
        <dbReference type="ARBA" id="ARBA00023098"/>
    </source>
</evidence>
<dbReference type="InterPro" id="IPR002864">
    <property type="entry name" value="Acyl-ACP_thioesterase_NHD"/>
</dbReference>
<evidence type="ECO:0000256" key="4">
    <source>
        <dbReference type="ARBA" id="ARBA00022832"/>
    </source>
</evidence>
<accession>A0A4U8YL74</accession>
<evidence type="ECO:0000256" key="7">
    <source>
        <dbReference type="ARBA" id="ARBA00023160"/>
    </source>
</evidence>
<dbReference type="RefSeq" id="WP_180138414.1">
    <property type="nucleotide sequence ID" value="NZ_CAADHO010000002.1"/>
</dbReference>
<proteinExistence type="inferred from homology"/>